<keyword evidence="2" id="KW-1185">Reference proteome</keyword>
<name>A0ABM8D160_9NOCA</name>
<organism evidence="1 2">
    <name type="scientific">Nocardia sputorum</name>
    <dbReference type="NCBI Taxonomy" id="2984338"/>
    <lineage>
        <taxon>Bacteria</taxon>
        <taxon>Bacillati</taxon>
        <taxon>Actinomycetota</taxon>
        <taxon>Actinomycetes</taxon>
        <taxon>Mycobacteriales</taxon>
        <taxon>Nocardiaceae</taxon>
        <taxon>Nocardia</taxon>
    </lineage>
</organism>
<evidence type="ECO:0000313" key="1">
    <source>
        <dbReference type="EMBL" id="BDU01017.1"/>
    </source>
</evidence>
<protein>
    <submittedName>
        <fullName evidence="1">Uncharacterized protein</fullName>
    </submittedName>
</protein>
<dbReference type="RefSeq" id="WP_281874002.1">
    <property type="nucleotide sequence ID" value="NZ_AP026978.1"/>
</dbReference>
<reference evidence="1 2" key="1">
    <citation type="submission" date="2022-11" db="EMBL/GenBank/DDBJ databases">
        <title>Genome Sequencing of Nocardia sp. ON39_IFM12276 and assembly.</title>
        <authorList>
            <person name="Shimojima M."/>
            <person name="Toyokawa M."/>
            <person name="Uesaka K."/>
        </authorList>
    </citation>
    <scope>NUCLEOTIDE SEQUENCE [LARGE SCALE GENOMIC DNA]</scope>
    <source>
        <strain evidence="1 2">IFM 12276</strain>
    </source>
</reference>
<evidence type="ECO:0000313" key="2">
    <source>
        <dbReference type="Proteomes" id="UP001317870"/>
    </source>
</evidence>
<dbReference type="Proteomes" id="UP001317870">
    <property type="component" value="Chromosome"/>
</dbReference>
<dbReference type="EMBL" id="AP026978">
    <property type="protein sequence ID" value="BDU01017.1"/>
    <property type="molecule type" value="Genomic_DNA"/>
</dbReference>
<proteinExistence type="predicted"/>
<accession>A0ABM8D160</accession>
<sequence>MFPYICGRVATASSGGGVRRGTAESFYEDYEEAVWWCDYVARHGLDQARLILDAKRGGSGDGTLLADWLNDHADRLLKVGSIDAPTHRHYLATSATT</sequence>
<gene>
    <name evidence="1" type="ORF">IFM12276_40450</name>
</gene>